<evidence type="ECO:0000256" key="1">
    <source>
        <dbReference type="ARBA" id="ARBA00022722"/>
    </source>
</evidence>
<protein>
    <submittedName>
        <fullName evidence="10">Copia protein</fullName>
    </submittedName>
</protein>
<dbReference type="EMBL" id="JAIZAY010000004">
    <property type="protein sequence ID" value="KAJ8044294.1"/>
    <property type="molecule type" value="Genomic_DNA"/>
</dbReference>
<evidence type="ECO:0000256" key="9">
    <source>
        <dbReference type="ARBA" id="ARBA00023172"/>
    </source>
</evidence>
<dbReference type="GO" id="GO:0004519">
    <property type="term" value="F:endonuclease activity"/>
    <property type="evidence" value="ECO:0007669"/>
    <property type="project" value="UniProtKB-KW"/>
</dbReference>
<accession>A0A9Q1HFB8</accession>
<reference evidence="10" key="1">
    <citation type="submission" date="2021-10" db="EMBL/GenBank/DDBJ databases">
        <title>Tropical sea cucumber genome reveals ecological adaptation and Cuvierian tubules defense mechanism.</title>
        <authorList>
            <person name="Chen T."/>
        </authorList>
    </citation>
    <scope>NUCLEOTIDE SEQUENCE</scope>
    <source>
        <strain evidence="10">Nanhai2018</strain>
        <tissue evidence="10">Muscle</tissue>
    </source>
</reference>
<keyword evidence="3" id="KW-0255">Endonuclease</keyword>
<dbReference type="Proteomes" id="UP001152320">
    <property type="component" value="Chromosome 4"/>
</dbReference>
<keyword evidence="9" id="KW-0233">DNA recombination</keyword>
<keyword evidence="1" id="KW-0540">Nuclease</keyword>
<keyword evidence="7" id="KW-0695">RNA-directed DNA polymerase</keyword>
<keyword evidence="6" id="KW-0229">DNA integration</keyword>
<dbReference type="GO" id="GO:0006310">
    <property type="term" value="P:DNA recombination"/>
    <property type="evidence" value="ECO:0007669"/>
    <property type="project" value="UniProtKB-KW"/>
</dbReference>
<dbReference type="GO" id="GO:0003887">
    <property type="term" value="F:DNA-directed DNA polymerase activity"/>
    <property type="evidence" value="ECO:0007669"/>
    <property type="project" value="UniProtKB-KW"/>
</dbReference>
<organism evidence="10 11">
    <name type="scientific">Holothuria leucospilota</name>
    <name type="common">Black long sea cucumber</name>
    <name type="synonym">Mertensiothuria leucospilota</name>
    <dbReference type="NCBI Taxonomy" id="206669"/>
    <lineage>
        <taxon>Eukaryota</taxon>
        <taxon>Metazoa</taxon>
        <taxon>Echinodermata</taxon>
        <taxon>Eleutherozoa</taxon>
        <taxon>Echinozoa</taxon>
        <taxon>Holothuroidea</taxon>
        <taxon>Aspidochirotacea</taxon>
        <taxon>Aspidochirotida</taxon>
        <taxon>Holothuriidae</taxon>
        <taxon>Holothuria</taxon>
    </lineage>
</organism>
<dbReference type="GO" id="GO:0046872">
    <property type="term" value="F:metal ion binding"/>
    <property type="evidence" value="ECO:0007669"/>
    <property type="project" value="UniProtKB-KW"/>
</dbReference>
<dbReference type="OrthoDB" id="413361at2759"/>
<sequence>MRRCLLLQSELGKDMWPYAVLAATYIGNRGINRRLKQTPNFALTGRKPNSSNMRVFGSECYAYRQEKGKIDPRCSKGIFGGTTRGVQHIWHTTQQNRKSSKTQSCQVCNKECF</sequence>
<keyword evidence="8" id="KW-0548">Nucleotidyltransferase</keyword>
<comment type="caution">
    <text evidence="10">The sequence shown here is derived from an EMBL/GenBank/DDBJ whole genome shotgun (WGS) entry which is preliminary data.</text>
</comment>
<evidence type="ECO:0000256" key="2">
    <source>
        <dbReference type="ARBA" id="ARBA00022723"/>
    </source>
</evidence>
<keyword evidence="4" id="KW-0378">Hydrolase</keyword>
<evidence type="ECO:0000313" key="10">
    <source>
        <dbReference type="EMBL" id="KAJ8044294.1"/>
    </source>
</evidence>
<keyword evidence="8" id="KW-0239">DNA-directed DNA polymerase</keyword>
<name>A0A9Q1HFB8_HOLLE</name>
<dbReference type="PANTHER" id="PTHR42648:SF11">
    <property type="entry name" value="TRANSPOSON TY4-P GAG-POL POLYPROTEIN"/>
    <property type="match status" value="1"/>
</dbReference>
<dbReference type="InterPro" id="IPR039537">
    <property type="entry name" value="Retrotran_Ty1/copia-like"/>
</dbReference>
<evidence type="ECO:0000256" key="4">
    <source>
        <dbReference type="ARBA" id="ARBA00022801"/>
    </source>
</evidence>
<evidence type="ECO:0000256" key="3">
    <source>
        <dbReference type="ARBA" id="ARBA00022759"/>
    </source>
</evidence>
<evidence type="ECO:0000313" key="11">
    <source>
        <dbReference type="Proteomes" id="UP001152320"/>
    </source>
</evidence>
<evidence type="ECO:0000256" key="5">
    <source>
        <dbReference type="ARBA" id="ARBA00022842"/>
    </source>
</evidence>
<keyword evidence="11" id="KW-1185">Reference proteome</keyword>
<dbReference type="GO" id="GO:0015074">
    <property type="term" value="P:DNA integration"/>
    <property type="evidence" value="ECO:0007669"/>
    <property type="project" value="UniProtKB-KW"/>
</dbReference>
<dbReference type="GO" id="GO:0016787">
    <property type="term" value="F:hydrolase activity"/>
    <property type="evidence" value="ECO:0007669"/>
    <property type="project" value="UniProtKB-KW"/>
</dbReference>
<gene>
    <name evidence="10" type="ORF">HOLleu_11721</name>
</gene>
<evidence type="ECO:0000256" key="7">
    <source>
        <dbReference type="ARBA" id="ARBA00022918"/>
    </source>
</evidence>
<keyword evidence="5" id="KW-0460">Magnesium</keyword>
<evidence type="ECO:0000256" key="8">
    <source>
        <dbReference type="ARBA" id="ARBA00022932"/>
    </source>
</evidence>
<evidence type="ECO:0000256" key="6">
    <source>
        <dbReference type="ARBA" id="ARBA00022908"/>
    </source>
</evidence>
<dbReference type="PANTHER" id="PTHR42648">
    <property type="entry name" value="TRANSPOSASE, PUTATIVE-RELATED"/>
    <property type="match status" value="1"/>
</dbReference>
<dbReference type="AlphaFoldDB" id="A0A9Q1HFB8"/>
<dbReference type="GO" id="GO:0003964">
    <property type="term" value="F:RNA-directed DNA polymerase activity"/>
    <property type="evidence" value="ECO:0007669"/>
    <property type="project" value="UniProtKB-KW"/>
</dbReference>
<proteinExistence type="predicted"/>
<keyword evidence="2" id="KW-0479">Metal-binding</keyword>
<keyword evidence="8" id="KW-0808">Transferase</keyword>